<dbReference type="AlphaFoldDB" id="A0A0E0LGU7"/>
<reference evidence="2" key="2">
    <citation type="submission" date="2018-05" db="EMBL/GenBank/DDBJ databases">
        <title>OpunRS2 (Oryza punctata Reference Sequence Version 2).</title>
        <authorList>
            <person name="Zhang J."/>
            <person name="Kudrna D."/>
            <person name="Lee S."/>
            <person name="Talag J."/>
            <person name="Welchert J."/>
            <person name="Wing R.A."/>
        </authorList>
    </citation>
    <scope>NUCLEOTIDE SEQUENCE [LARGE SCALE GENOMIC DNA]</scope>
</reference>
<keyword evidence="3" id="KW-1185">Reference proteome</keyword>
<sequence>MPILNHPIDQDEMTTLRVYLDGLLPTSNLKKEDAKTKNITKPRNWIGKAEEKLLVGAMKKAKPWPLMLSNEERIPNTNETEKDVTVPLDWPKRSGAG</sequence>
<dbReference type="HOGENOM" id="CLU_2350387_0_0_1"/>
<evidence type="ECO:0000313" key="3">
    <source>
        <dbReference type="Proteomes" id="UP000026962"/>
    </source>
</evidence>
<protein>
    <submittedName>
        <fullName evidence="2">Uncharacterized protein</fullName>
    </submittedName>
</protein>
<evidence type="ECO:0000256" key="1">
    <source>
        <dbReference type="SAM" id="MobiDB-lite"/>
    </source>
</evidence>
<evidence type="ECO:0000313" key="2">
    <source>
        <dbReference type="EnsemblPlants" id="OPUNC07G02240.1"/>
    </source>
</evidence>
<feature type="region of interest" description="Disordered" evidence="1">
    <location>
        <begin position="71"/>
        <end position="97"/>
    </location>
</feature>
<dbReference type="Proteomes" id="UP000026962">
    <property type="component" value="Chromosome 7"/>
</dbReference>
<proteinExistence type="predicted"/>
<reference evidence="2" key="1">
    <citation type="submission" date="2015-04" db="UniProtKB">
        <authorList>
            <consortium name="EnsemblPlants"/>
        </authorList>
    </citation>
    <scope>IDENTIFICATION</scope>
</reference>
<dbReference type="Gramene" id="OPUNC07G02240.1">
    <property type="protein sequence ID" value="OPUNC07G02240.1"/>
    <property type="gene ID" value="OPUNC07G02240"/>
</dbReference>
<accession>A0A0E0LGU7</accession>
<name>A0A0E0LGU7_ORYPU</name>
<feature type="compositionally biased region" description="Basic and acidic residues" evidence="1">
    <location>
        <begin position="71"/>
        <end position="84"/>
    </location>
</feature>
<organism evidence="2">
    <name type="scientific">Oryza punctata</name>
    <name type="common">Red rice</name>
    <dbReference type="NCBI Taxonomy" id="4537"/>
    <lineage>
        <taxon>Eukaryota</taxon>
        <taxon>Viridiplantae</taxon>
        <taxon>Streptophyta</taxon>
        <taxon>Embryophyta</taxon>
        <taxon>Tracheophyta</taxon>
        <taxon>Spermatophyta</taxon>
        <taxon>Magnoliopsida</taxon>
        <taxon>Liliopsida</taxon>
        <taxon>Poales</taxon>
        <taxon>Poaceae</taxon>
        <taxon>BOP clade</taxon>
        <taxon>Oryzoideae</taxon>
        <taxon>Oryzeae</taxon>
        <taxon>Oryzinae</taxon>
        <taxon>Oryza</taxon>
    </lineage>
</organism>
<dbReference type="EnsemblPlants" id="OPUNC07G02240.1">
    <property type="protein sequence ID" value="OPUNC07G02240.1"/>
    <property type="gene ID" value="OPUNC07G02240"/>
</dbReference>